<name>A0A444JDC2_9BACT</name>
<comment type="caution">
    <text evidence="1">The sequence shown here is derived from an EMBL/GenBank/DDBJ whole genome shotgun (WGS) entry which is preliminary data.</text>
</comment>
<organism evidence="1 2">
    <name type="scientific">Candidatus Electrothrix marina</name>
    <dbReference type="NCBI Taxonomy" id="1859130"/>
    <lineage>
        <taxon>Bacteria</taxon>
        <taxon>Pseudomonadati</taxon>
        <taxon>Thermodesulfobacteriota</taxon>
        <taxon>Desulfobulbia</taxon>
        <taxon>Desulfobulbales</taxon>
        <taxon>Desulfobulbaceae</taxon>
        <taxon>Candidatus Electrothrix</taxon>
    </lineage>
</organism>
<dbReference type="AlphaFoldDB" id="A0A444JDC2"/>
<reference evidence="1 2" key="1">
    <citation type="submission" date="2017-01" db="EMBL/GenBank/DDBJ databases">
        <title>The cable genome- insights into the physiology and evolution of filamentous bacteria capable of sulfide oxidation via long distance electron transfer.</title>
        <authorList>
            <person name="Schreiber L."/>
            <person name="Bjerg J.T."/>
            <person name="Boggild A."/>
            <person name="Van De Vossenberg J."/>
            <person name="Meysman F."/>
            <person name="Nielsen L.P."/>
            <person name="Schramm A."/>
            <person name="Kjeldsen K.U."/>
        </authorList>
    </citation>
    <scope>NUCLEOTIDE SEQUENCE [LARGE SCALE GENOMIC DNA]</scope>
    <source>
        <strain evidence="1">A5</strain>
    </source>
</reference>
<accession>A0A444JDC2</accession>
<sequence length="273" mass="29143">MESISNILKAVFFLLLFALCLGGVTVSLAYADCTESLILTVPETVSAGSGNPISVSGGEAPYTWSICGKGYSVANEQTSDGSNTLNASTEIGCSYGMVMVKDSCGQDTEKSVRGNTGQWVEITGYDGTCVISGKAEDYQVSGLTFRAAQDDYLLTQGTGVYGGASGCDADDICAPCCDHCPTPPSKEQVSCFSNWEDYFQPECDYDRKETELCITTPSAISGCGIPGSTGCGYYLYSYCFHHVKRLYRWSCDDPPNDCGLSRDDNLGKPCATE</sequence>
<proteinExistence type="predicted"/>
<gene>
    <name evidence="1" type="ORF">VU01_12312</name>
</gene>
<evidence type="ECO:0000313" key="1">
    <source>
        <dbReference type="EMBL" id="RWX51007.1"/>
    </source>
</evidence>
<evidence type="ECO:0000313" key="2">
    <source>
        <dbReference type="Proteomes" id="UP000288892"/>
    </source>
</evidence>
<dbReference type="EMBL" id="MTKS01000231">
    <property type="protein sequence ID" value="RWX51007.1"/>
    <property type="molecule type" value="Genomic_DNA"/>
</dbReference>
<keyword evidence="2" id="KW-1185">Reference proteome</keyword>
<protein>
    <submittedName>
        <fullName evidence="1">Uncharacterized protein</fullName>
    </submittedName>
</protein>
<dbReference type="Proteomes" id="UP000288892">
    <property type="component" value="Unassembled WGS sequence"/>
</dbReference>